<feature type="region of interest" description="Disordered" evidence="6">
    <location>
        <begin position="186"/>
        <end position="206"/>
    </location>
</feature>
<dbReference type="GO" id="GO:0000978">
    <property type="term" value="F:RNA polymerase II cis-regulatory region sequence-specific DNA binding"/>
    <property type="evidence" value="ECO:0007669"/>
    <property type="project" value="TreeGrafter"/>
</dbReference>
<evidence type="ECO:0000256" key="5">
    <source>
        <dbReference type="SAM" id="Coils"/>
    </source>
</evidence>
<feature type="domain" description="Fork-head" evidence="7">
    <location>
        <begin position="230"/>
        <end position="326"/>
    </location>
</feature>
<feature type="compositionally biased region" description="Basic and acidic residues" evidence="6">
    <location>
        <begin position="331"/>
        <end position="340"/>
    </location>
</feature>
<dbReference type="InterPro" id="IPR001766">
    <property type="entry name" value="Fork_head_dom"/>
</dbReference>
<keyword evidence="2 4" id="KW-0238">DNA-binding</keyword>
<dbReference type="InterPro" id="IPR050211">
    <property type="entry name" value="FOX_domain-containing"/>
</dbReference>
<organism evidence="8 9">
    <name type="scientific">Meloidogyne enterolobii</name>
    <name type="common">Root-knot nematode worm</name>
    <name type="synonym">Meloidogyne mayaguensis</name>
    <dbReference type="NCBI Taxonomy" id="390850"/>
    <lineage>
        <taxon>Eukaryota</taxon>
        <taxon>Metazoa</taxon>
        <taxon>Ecdysozoa</taxon>
        <taxon>Nematoda</taxon>
        <taxon>Chromadorea</taxon>
        <taxon>Rhabditida</taxon>
        <taxon>Tylenchina</taxon>
        <taxon>Tylenchomorpha</taxon>
        <taxon>Tylenchoidea</taxon>
        <taxon>Meloidogynidae</taxon>
        <taxon>Meloidogyninae</taxon>
        <taxon>Meloidogyne</taxon>
    </lineage>
</organism>
<dbReference type="Pfam" id="PF00250">
    <property type="entry name" value="Forkhead"/>
    <property type="match status" value="1"/>
</dbReference>
<dbReference type="PANTHER" id="PTHR11829:SF380">
    <property type="entry name" value="PROTEIN FORK HEAD"/>
    <property type="match status" value="1"/>
</dbReference>
<feature type="compositionally biased region" description="Pro residues" evidence="6">
    <location>
        <begin position="88"/>
        <end position="102"/>
    </location>
</feature>
<comment type="subcellular location">
    <subcellularLocation>
        <location evidence="1 4">Nucleus</location>
    </subcellularLocation>
</comment>
<dbReference type="GO" id="GO:0000981">
    <property type="term" value="F:DNA-binding transcription factor activity, RNA polymerase II-specific"/>
    <property type="evidence" value="ECO:0007669"/>
    <property type="project" value="TreeGrafter"/>
</dbReference>
<proteinExistence type="predicted"/>
<dbReference type="PROSITE" id="PS50039">
    <property type="entry name" value="FORK_HEAD_3"/>
    <property type="match status" value="1"/>
</dbReference>
<feature type="DNA-binding region" description="Fork-head" evidence="4">
    <location>
        <begin position="230"/>
        <end position="326"/>
    </location>
</feature>
<feature type="compositionally biased region" description="Low complexity" evidence="6">
    <location>
        <begin position="618"/>
        <end position="627"/>
    </location>
</feature>
<feature type="region of interest" description="Disordered" evidence="6">
    <location>
        <begin position="617"/>
        <end position="636"/>
    </location>
</feature>
<evidence type="ECO:0000313" key="9">
    <source>
        <dbReference type="Proteomes" id="UP000580250"/>
    </source>
</evidence>
<keyword evidence="3 4" id="KW-0539">Nucleus</keyword>
<name>A0A6V7XBG2_MELEN</name>
<dbReference type="EMBL" id="CAJEWN010001340">
    <property type="protein sequence ID" value="CAD2196634.1"/>
    <property type="molecule type" value="Genomic_DNA"/>
</dbReference>
<evidence type="ECO:0000256" key="4">
    <source>
        <dbReference type="PROSITE-ProRule" id="PRU00089"/>
    </source>
</evidence>
<dbReference type="InterPro" id="IPR036390">
    <property type="entry name" value="WH_DNA-bd_sf"/>
</dbReference>
<accession>A0A6V7XBG2</accession>
<dbReference type="InterPro" id="IPR036388">
    <property type="entry name" value="WH-like_DNA-bd_sf"/>
</dbReference>
<dbReference type="Proteomes" id="UP000580250">
    <property type="component" value="Unassembled WGS sequence"/>
</dbReference>
<dbReference type="Gene3D" id="1.10.10.10">
    <property type="entry name" value="Winged helix-like DNA-binding domain superfamily/Winged helix DNA-binding domain"/>
    <property type="match status" value="1"/>
</dbReference>
<comment type="caution">
    <text evidence="8">The sequence shown here is derived from an EMBL/GenBank/DDBJ whole genome shotgun (WGS) entry which is preliminary data.</text>
</comment>
<evidence type="ECO:0000256" key="1">
    <source>
        <dbReference type="ARBA" id="ARBA00004123"/>
    </source>
</evidence>
<gene>
    <name evidence="8" type="ORF">MENT_LOCUS49816</name>
</gene>
<reference evidence="8 9" key="1">
    <citation type="submission" date="2020-08" db="EMBL/GenBank/DDBJ databases">
        <authorList>
            <person name="Koutsovoulos G."/>
            <person name="Danchin GJ E."/>
        </authorList>
    </citation>
    <scope>NUCLEOTIDE SEQUENCE [LARGE SCALE GENOMIC DNA]</scope>
</reference>
<dbReference type="AlphaFoldDB" id="A0A6V7XBG2"/>
<dbReference type="InterPro" id="IPR030456">
    <property type="entry name" value="TF_fork_head_CS_2"/>
</dbReference>
<evidence type="ECO:0000313" key="8">
    <source>
        <dbReference type="EMBL" id="CAD2196634.1"/>
    </source>
</evidence>
<dbReference type="PROSITE" id="PS00658">
    <property type="entry name" value="FORK_HEAD_2"/>
    <property type="match status" value="1"/>
</dbReference>
<dbReference type="InterPro" id="IPR018122">
    <property type="entry name" value="TF_fork_head_CS_1"/>
</dbReference>
<feature type="compositionally biased region" description="Low complexity" evidence="6">
    <location>
        <begin position="187"/>
        <end position="203"/>
    </location>
</feature>
<dbReference type="PANTHER" id="PTHR11829">
    <property type="entry name" value="FORKHEAD BOX PROTEIN"/>
    <property type="match status" value="1"/>
</dbReference>
<feature type="region of interest" description="Disordered" evidence="6">
    <location>
        <begin position="73"/>
        <end position="106"/>
    </location>
</feature>
<dbReference type="GO" id="GO:0009653">
    <property type="term" value="P:anatomical structure morphogenesis"/>
    <property type="evidence" value="ECO:0007669"/>
    <property type="project" value="TreeGrafter"/>
</dbReference>
<feature type="compositionally biased region" description="Low complexity" evidence="6">
    <location>
        <begin position="73"/>
        <end position="87"/>
    </location>
</feature>
<evidence type="ECO:0000256" key="2">
    <source>
        <dbReference type="ARBA" id="ARBA00023125"/>
    </source>
</evidence>
<dbReference type="GO" id="GO:0005634">
    <property type="term" value="C:nucleus"/>
    <property type="evidence" value="ECO:0007669"/>
    <property type="project" value="UniProtKB-SubCell"/>
</dbReference>
<dbReference type="SMART" id="SM00339">
    <property type="entry name" value="FH"/>
    <property type="match status" value="1"/>
</dbReference>
<keyword evidence="5" id="KW-0175">Coiled coil</keyword>
<sequence>MIPWAVVAEEMRQQIQQQQQQQQQQFISSLDISSTTNPLIEMPTSKTTTTAPTDYLNEQWNIYNNSSSSPTTNLNISLIGQSPSSAVYPPPQPPPPPPPIYPPSQYTSLNIYSNNLYIPSSSPSSSSSSNPQFSQYLQQQLIDNNSLNLSSYPSAFQSTINSVINSRGEEDQQKYIEINKQLKNCRNKTSSTNGESTNTTNQSPPIHNMEELTVHEMQKIKNQGSYGPNKPPYSYISLISMAIQQSDRKMCTLSEIYNFIMAYFEYYKNHNQRCSWQNSIRHSLSFNDCFVKVPRTPDRPGKGSFWTLHALCGDMFENGCFLRRQKRFKLSKTEKPERQRRNNKLNLGGERKANNNNLNSKQKKQQKNFNSLILTEQKLKKEISDSSDLKPLIQTNILEHQHQQQLIGEEGNNNNLILDIIGNEEEGKYQKINNFNLINRRQEENTNNLQQQIEIFNNNNFELANLTQIQCPSSSSEILQGNNLCGSPSVISSIGGGGGGQQLLSSSSSSSIYCHQFPNSSATAIIHPTTITTQQQQQQFPQQFYSSLNCAAAASPQQLINSQQQQQLFNPQPLVNIHLNINQQLVDYQVLSSNFPQEYTNASMMYSGGNISGGGGQTTQTIYNGNTMNPNSATNL</sequence>
<protein>
    <recommendedName>
        <fullName evidence="7">Fork-head domain-containing protein</fullName>
    </recommendedName>
</protein>
<evidence type="ECO:0000256" key="6">
    <source>
        <dbReference type="SAM" id="MobiDB-lite"/>
    </source>
</evidence>
<feature type="region of interest" description="Disordered" evidence="6">
    <location>
        <begin position="331"/>
        <end position="366"/>
    </location>
</feature>
<feature type="coiled-coil region" evidence="5">
    <location>
        <begin position="432"/>
        <end position="459"/>
    </location>
</feature>
<dbReference type="PRINTS" id="PR00053">
    <property type="entry name" value="FORKHEAD"/>
</dbReference>
<evidence type="ECO:0000256" key="3">
    <source>
        <dbReference type="ARBA" id="ARBA00023242"/>
    </source>
</evidence>
<dbReference type="SUPFAM" id="SSF46785">
    <property type="entry name" value="Winged helix' DNA-binding domain"/>
    <property type="match status" value="1"/>
</dbReference>
<evidence type="ECO:0000259" key="7">
    <source>
        <dbReference type="PROSITE" id="PS50039"/>
    </source>
</evidence>
<dbReference type="FunFam" id="1.10.10.10:FF:000042">
    <property type="entry name" value="hepatocyte nuclear factor 3-beta"/>
    <property type="match status" value="1"/>
</dbReference>
<dbReference type="GO" id="GO:0030154">
    <property type="term" value="P:cell differentiation"/>
    <property type="evidence" value="ECO:0007669"/>
    <property type="project" value="TreeGrafter"/>
</dbReference>
<dbReference type="PROSITE" id="PS00657">
    <property type="entry name" value="FORK_HEAD_1"/>
    <property type="match status" value="1"/>
</dbReference>
<dbReference type="OrthoDB" id="5954824at2759"/>